<name>A0AB34HET5_ESCRO</name>
<organism evidence="1 2">
    <name type="scientific">Eschrichtius robustus</name>
    <name type="common">California gray whale</name>
    <name type="synonym">Eschrichtius gibbosus</name>
    <dbReference type="NCBI Taxonomy" id="9764"/>
    <lineage>
        <taxon>Eukaryota</taxon>
        <taxon>Metazoa</taxon>
        <taxon>Chordata</taxon>
        <taxon>Craniata</taxon>
        <taxon>Vertebrata</taxon>
        <taxon>Euteleostomi</taxon>
        <taxon>Mammalia</taxon>
        <taxon>Eutheria</taxon>
        <taxon>Laurasiatheria</taxon>
        <taxon>Artiodactyla</taxon>
        <taxon>Whippomorpha</taxon>
        <taxon>Cetacea</taxon>
        <taxon>Mysticeti</taxon>
        <taxon>Eschrichtiidae</taxon>
        <taxon>Eschrichtius</taxon>
    </lineage>
</organism>
<gene>
    <name evidence="1" type="ORF">J1605_021308</name>
</gene>
<comment type="caution">
    <text evidence="1">The sequence shown here is derived from an EMBL/GenBank/DDBJ whole genome shotgun (WGS) entry which is preliminary data.</text>
</comment>
<dbReference type="AlphaFoldDB" id="A0AB34HET5"/>
<proteinExistence type="predicted"/>
<dbReference type="EMBL" id="JAIQCJ010001357">
    <property type="protein sequence ID" value="KAJ8790231.1"/>
    <property type="molecule type" value="Genomic_DNA"/>
</dbReference>
<sequence length="104" mass="11457">MPEDLARVGRQIPRAETWGRFCGSRGVCARLLLSCFPCRDNMVSGDGRPKCRLVSVHRLDLAAGDARCPGPEFFASLSWSFSAGAGALRAQRDPTKGRPLRRWP</sequence>
<evidence type="ECO:0000313" key="2">
    <source>
        <dbReference type="Proteomes" id="UP001159641"/>
    </source>
</evidence>
<evidence type="ECO:0000313" key="1">
    <source>
        <dbReference type="EMBL" id="KAJ8790231.1"/>
    </source>
</evidence>
<accession>A0AB34HET5</accession>
<dbReference type="Proteomes" id="UP001159641">
    <property type="component" value="Unassembled WGS sequence"/>
</dbReference>
<keyword evidence="2" id="KW-1185">Reference proteome</keyword>
<reference evidence="1 2" key="1">
    <citation type="submission" date="2022-11" db="EMBL/GenBank/DDBJ databases">
        <title>Whole genome sequence of Eschrichtius robustus ER-17-0199.</title>
        <authorList>
            <person name="Bruniche-Olsen A."/>
            <person name="Black A.N."/>
            <person name="Fields C.J."/>
            <person name="Walden K."/>
            <person name="Dewoody J.A."/>
        </authorList>
    </citation>
    <scope>NUCLEOTIDE SEQUENCE [LARGE SCALE GENOMIC DNA]</scope>
    <source>
        <strain evidence="1">ER-17-0199</strain>
        <tissue evidence="1">Blubber</tissue>
    </source>
</reference>
<protein>
    <submittedName>
        <fullName evidence="1">Uncharacterized protein</fullName>
    </submittedName>
</protein>